<evidence type="ECO:0000313" key="2">
    <source>
        <dbReference type="Proteomes" id="UP000191124"/>
    </source>
</evidence>
<accession>A0A1S9UB20</accession>
<dbReference type="AlphaFoldDB" id="A0A1S9UB20"/>
<reference evidence="1 2" key="1">
    <citation type="submission" date="2017-01" db="EMBL/GenBank/DDBJ databases">
        <title>Bacillus cereus isolates.</title>
        <authorList>
            <person name="Beno S.M."/>
        </authorList>
    </citation>
    <scope>NUCLEOTIDE SEQUENCE [LARGE SCALE GENOMIC DNA]</scope>
    <source>
        <strain evidence="1 2">FSL M7-1219</strain>
    </source>
</reference>
<dbReference type="RefSeq" id="WP_078181970.1">
    <property type="nucleotide sequence ID" value="NZ_MUAL01000103.1"/>
</dbReference>
<dbReference type="EMBL" id="MUAL01000103">
    <property type="protein sequence ID" value="OOR19248.1"/>
    <property type="molecule type" value="Genomic_DNA"/>
</dbReference>
<gene>
    <name evidence="1" type="ORF">BW892_25625</name>
</gene>
<protein>
    <submittedName>
        <fullName evidence="1">Uncharacterized protein</fullName>
    </submittedName>
</protein>
<dbReference type="Proteomes" id="UP000191124">
    <property type="component" value="Unassembled WGS sequence"/>
</dbReference>
<name>A0A1S9UB20_BACCE</name>
<evidence type="ECO:0000313" key="1">
    <source>
        <dbReference type="EMBL" id="OOR19248.1"/>
    </source>
</evidence>
<sequence length="242" mass="28729">MLELKTYTDDELIEALGISPSTLKSKRKVTEERRLKDYEWSRDKKAKLYTIHSYKEQTVENVLCSTFETMINGFSPKDVSLKNTEKALKILVALYFTKENLPSRLSETTEETTKEISRYVKKFQLLDILVSDQYDYYSVDEKTFRWTLLRDEERRNITSFWGKEFYKWIDKLNVSAVDPDEDKLKLCKQKASYETVKVHGFIRKVSKKDLTDEAKEYFGPFLRYTNEQLSLMFEEEMVVTVD</sequence>
<organism evidence="1 2">
    <name type="scientific">Bacillus cereus</name>
    <dbReference type="NCBI Taxonomy" id="1396"/>
    <lineage>
        <taxon>Bacteria</taxon>
        <taxon>Bacillati</taxon>
        <taxon>Bacillota</taxon>
        <taxon>Bacilli</taxon>
        <taxon>Bacillales</taxon>
        <taxon>Bacillaceae</taxon>
        <taxon>Bacillus</taxon>
        <taxon>Bacillus cereus group</taxon>
    </lineage>
</organism>
<proteinExistence type="predicted"/>
<comment type="caution">
    <text evidence="1">The sequence shown here is derived from an EMBL/GenBank/DDBJ whole genome shotgun (WGS) entry which is preliminary data.</text>
</comment>